<keyword evidence="1" id="KW-0472">Membrane</keyword>
<dbReference type="InterPro" id="IPR029526">
    <property type="entry name" value="PGBD"/>
</dbReference>
<evidence type="ECO:0000313" key="4">
    <source>
        <dbReference type="Proteomes" id="UP000054843"/>
    </source>
</evidence>
<dbReference type="PANTHER" id="PTHR47272">
    <property type="entry name" value="DDE_TNP_1_7 DOMAIN-CONTAINING PROTEIN"/>
    <property type="match status" value="1"/>
</dbReference>
<organism evidence="3 4">
    <name type="scientific">Trichinella papuae</name>
    <dbReference type="NCBI Taxonomy" id="268474"/>
    <lineage>
        <taxon>Eukaryota</taxon>
        <taxon>Metazoa</taxon>
        <taxon>Ecdysozoa</taxon>
        <taxon>Nematoda</taxon>
        <taxon>Enoplea</taxon>
        <taxon>Dorylaimia</taxon>
        <taxon>Trichinellida</taxon>
        <taxon>Trichinellidae</taxon>
        <taxon>Trichinella</taxon>
    </lineage>
</organism>
<feature type="domain" description="PiggyBac transposable element-derived protein" evidence="2">
    <location>
        <begin position="169"/>
        <end position="311"/>
    </location>
</feature>
<feature type="domain" description="PiggyBac transposable element-derived protein" evidence="2">
    <location>
        <begin position="6"/>
        <end position="159"/>
    </location>
</feature>
<comment type="caution">
    <text evidence="3">The sequence shown here is derived from an EMBL/GenBank/DDBJ whole genome shotgun (WGS) entry which is preliminary data.</text>
</comment>
<dbReference type="AlphaFoldDB" id="A0A0V1M363"/>
<accession>A0A0V1M363</accession>
<proteinExistence type="predicted"/>
<gene>
    <name evidence="3" type="primary">PGBD2</name>
    <name evidence="3" type="ORF">T10_1348</name>
</gene>
<feature type="transmembrane region" description="Helical" evidence="1">
    <location>
        <begin position="453"/>
        <end position="472"/>
    </location>
</feature>
<dbReference type="EMBL" id="JYDO01000260">
    <property type="protein sequence ID" value="KRZ66165.1"/>
    <property type="molecule type" value="Genomic_DNA"/>
</dbReference>
<dbReference type="STRING" id="268474.A0A0V1M363"/>
<evidence type="ECO:0000313" key="3">
    <source>
        <dbReference type="EMBL" id="KRZ66165.1"/>
    </source>
</evidence>
<keyword evidence="4" id="KW-1185">Reference proteome</keyword>
<name>A0A0V1M363_9BILA</name>
<dbReference type="Proteomes" id="UP000054843">
    <property type="component" value="Unassembled WGS sequence"/>
</dbReference>
<evidence type="ECO:0000259" key="2">
    <source>
        <dbReference type="Pfam" id="PF13843"/>
    </source>
</evidence>
<dbReference type="Pfam" id="PF13843">
    <property type="entry name" value="DDE_Tnp_1_7"/>
    <property type="match status" value="2"/>
</dbReference>
<keyword evidence="1" id="KW-1133">Transmembrane helix</keyword>
<sequence length="480" mass="55423">MQRGSTFETSNKDIEIFLSLLVKMGVMPLPRYNLYWSTDFRVDAVSNRISRNRFIEILRYSHFNDNNKAVVDRSDPSYDRWFKIRPLLDRFLARCKLVKSEEKQCINECIVPYKGRCRLRQYAPRKPQKWGFKVFARCGVSGFLYDFLASDGKHSTEEVTAANKPYKVVLKSFQLKERGIWSCGTIRQNRLRDALLEDDATLRRKGRGAFTKVTDQTNGVSVVKWFDNKPVLLTSTFACTKPVGKKKRWDRQTKTRIDVPAPAIIHEYNQHMGGVDLNNMLTRLYRIEHKSRKWYRRVFFWVIGAAITNAWLLCRRHQTLTAGTSKTLDLLAFTGSIGTSLCLAKKPMEISRRGRKRHQSADAPPCPIKKPKIITRSKSDDIRLDQTSHWPVYNAERKRCKLCAEGLNCIVDEFLFANYLKGTQCPLGNITAVATSGARAVTLDLPPYSRKWFLMYALFTLYYTDIILLPKISAKNCMLP</sequence>
<reference evidence="3 4" key="1">
    <citation type="submission" date="2015-01" db="EMBL/GenBank/DDBJ databases">
        <title>Evolution of Trichinella species and genotypes.</title>
        <authorList>
            <person name="Korhonen P.K."/>
            <person name="Edoardo P."/>
            <person name="Giuseppe L.R."/>
            <person name="Gasser R.B."/>
        </authorList>
    </citation>
    <scope>NUCLEOTIDE SEQUENCE [LARGE SCALE GENOMIC DNA]</scope>
    <source>
        <strain evidence="3">ISS1980</strain>
    </source>
</reference>
<evidence type="ECO:0000256" key="1">
    <source>
        <dbReference type="SAM" id="Phobius"/>
    </source>
</evidence>
<keyword evidence="1" id="KW-0812">Transmembrane</keyword>
<protein>
    <submittedName>
        <fullName evidence="3">PiggyBac transposable element-derived protein 2</fullName>
    </submittedName>
</protein>
<dbReference type="PANTHER" id="PTHR47272:SF1">
    <property type="entry name" value="PIGGYBAC TRANSPOSABLE ELEMENT-DERIVED PROTEIN 3-LIKE"/>
    <property type="match status" value="1"/>
</dbReference>